<dbReference type="Pfam" id="PF01569">
    <property type="entry name" value="PAP2"/>
    <property type="match status" value="1"/>
</dbReference>
<organism evidence="3 4">
    <name type="scientific">Acidocella aquatica</name>
    <dbReference type="NCBI Taxonomy" id="1922313"/>
    <lineage>
        <taxon>Bacteria</taxon>
        <taxon>Pseudomonadati</taxon>
        <taxon>Pseudomonadota</taxon>
        <taxon>Alphaproteobacteria</taxon>
        <taxon>Acetobacterales</taxon>
        <taxon>Acidocellaceae</taxon>
        <taxon>Acidocella</taxon>
    </lineage>
</organism>
<feature type="transmembrane region" description="Helical" evidence="1">
    <location>
        <begin position="76"/>
        <end position="98"/>
    </location>
</feature>
<dbReference type="InterPro" id="IPR000326">
    <property type="entry name" value="PAP2/HPO"/>
</dbReference>
<dbReference type="RefSeq" id="WP_284258401.1">
    <property type="nucleotide sequence ID" value="NZ_BSOS01000067.1"/>
</dbReference>
<feature type="transmembrane region" description="Helical" evidence="1">
    <location>
        <begin position="120"/>
        <end position="143"/>
    </location>
</feature>
<evidence type="ECO:0000313" key="3">
    <source>
        <dbReference type="EMBL" id="GLR67656.1"/>
    </source>
</evidence>
<dbReference type="Gene3D" id="1.20.144.10">
    <property type="entry name" value="Phosphatidic acid phosphatase type 2/haloperoxidase"/>
    <property type="match status" value="1"/>
</dbReference>
<reference evidence="4" key="1">
    <citation type="journal article" date="2019" name="Int. J. Syst. Evol. Microbiol.">
        <title>The Global Catalogue of Microorganisms (GCM) 10K type strain sequencing project: providing services to taxonomists for standard genome sequencing and annotation.</title>
        <authorList>
            <consortium name="The Broad Institute Genomics Platform"/>
            <consortium name="The Broad Institute Genome Sequencing Center for Infectious Disease"/>
            <person name="Wu L."/>
            <person name="Ma J."/>
        </authorList>
    </citation>
    <scope>NUCLEOTIDE SEQUENCE [LARGE SCALE GENOMIC DNA]</scope>
    <source>
        <strain evidence="4">NBRC 112502</strain>
    </source>
</reference>
<keyword evidence="1" id="KW-0472">Membrane</keyword>
<dbReference type="Proteomes" id="UP001156641">
    <property type="component" value="Unassembled WGS sequence"/>
</dbReference>
<proteinExistence type="predicted"/>
<keyword evidence="1" id="KW-1133">Transmembrane helix</keyword>
<keyword evidence="1" id="KW-0812">Transmembrane</keyword>
<keyword evidence="4" id="KW-1185">Reference proteome</keyword>
<evidence type="ECO:0000259" key="2">
    <source>
        <dbReference type="SMART" id="SM00014"/>
    </source>
</evidence>
<feature type="domain" description="Phosphatidic acid phosphatase type 2/haloperoxidase" evidence="2">
    <location>
        <begin position="78"/>
        <end position="189"/>
    </location>
</feature>
<sequence>MLGREGLFALFLAAATVLAVVFLDRPVALYCAGLARWRWVFQGLAMPSLLALPGAGVVLLVAALRRWGGLGPVGRVWLLMSLAAVVACAAKDELKWVFGRSWPWAWLKAGVYGFRPFTDAIYYGGFPSGHTAYVSAPLCVLWVLAPRGRVVWAGVILLVMIGLVGANYHYVGDVLAGLLVGMLSAWGTLVLMRRDA</sequence>
<dbReference type="EMBL" id="BSOS01000067">
    <property type="protein sequence ID" value="GLR67656.1"/>
    <property type="molecule type" value="Genomic_DNA"/>
</dbReference>
<protein>
    <recommendedName>
        <fullName evidence="2">Phosphatidic acid phosphatase type 2/haloperoxidase domain-containing protein</fullName>
    </recommendedName>
</protein>
<feature type="transmembrane region" description="Helical" evidence="1">
    <location>
        <begin position="150"/>
        <end position="168"/>
    </location>
</feature>
<dbReference type="InterPro" id="IPR036938">
    <property type="entry name" value="PAP2/HPO_sf"/>
</dbReference>
<comment type="caution">
    <text evidence="3">The sequence shown here is derived from an EMBL/GenBank/DDBJ whole genome shotgun (WGS) entry which is preliminary data.</text>
</comment>
<evidence type="ECO:0000313" key="4">
    <source>
        <dbReference type="Proteomes" id="UP001156641"/>
    </source>
</evidence>
<feature type="transmembrane region" description="Helical" evidence="1">
    <location>
        <begin position="39"/>
        <end position="64"/>
    </location>
</feature>
<dbReference type="SUPFAM" id="SSF48317">
    <property type="entry name" value="Acid phosphatase/Vanadium-dependent haloperoxidase"/>
    <property type="match status" value="1"/>
</dbReference>
<evidence type="ECO:0000256" key="1">
    <source>
        <dbReference type="SAM" id="Phobius"/>
    </source>
</evidence>
<dbReference type="SMART" id="SM00014">
    <property type="entry name" value="acidPPc"/>
    <property type="match status" value="1"/>
</dbReference>
<gene>
    <name evidence="3" type="ORF">GCM10010909_23370</name>
</gene>
<accession>A0ABQ6A5D8</accession>
<name>A0ABQ6A5D8_9PROT</name>
<feature type="transmembrane region" description="Helical" evidence="1">
    <location>
        <begin position="174"/>
        <end position="192"/>
    </location>
</feature>